<keyword evidence="3" id="KW-1185">Reference proteome</keyword>
<evidence type="ECO:0000313" key="3">
    <source>
        <dbReference type="Proteomes" id="UP001576776"/>
    </source>
</evidence>
<gene>
    <name evidence="2" type="ORF">ACE1B6_22695</name>
</gene>
<proteinExistence type="predicted"/>
<dbReference type="Pfam" id="PF14261">
    <property type="entry name" value="DUF4351"/>
    <property type="match status" value="1"/>
</dbReference>
<dbReference type="RefSeq" id="WP_413259552.1">
    <property type="nucleotide sequence ID" value="NZ_JBHFNS010000084.1"/>
</dbReference>
<dbReference type="EMBL" id="JBHFNS010000084">
    <property type="protein sequence ID" value="MFB2938066.1"/>
    <property type="molecule type" value="Genomic_DNA"/>
</dbReference>
<sequence length="285" mass="32982">MSFDNLCKLLSEKYPDRFAAWILGELPPSVQVLKTELSIEPIRADSVTFLNTSERILHLEFQVKLESEPPLPFRMLDYWTRLYRLYRKPITQVIILLLPPAEGTVIETAFVLERTRHEYRVIRLWEEDPNIFLSDIALLPLASLAATSQPEQLLAQVAQEVDRIESIEQKREVSTYIQILAGLKFNKTVLRQLFREKTMRESVIYQEILQEGRQEGLQEGRQEGFQQEAFALIVRLLTRKFGTIDEGIRSHLSTLPVALLEDLAEALLDFNSIADLPIWLETHLP</sequence>
<feature type="domain" description="DUF4351" evidence="1">
    <location>
        <begin position="222"/>
        <end position="280"/>
    </location>
</feature>
<dbReference type="PANTHER" id="PTHR34613">
    <property type="entry name" value="SLL0800 PROTEIN"/>
    <property type="match status" value="1"/>
</dbReference>
<name>A0ABV4YGW0_9CYAN</name>
<protein>
    <submittedName>
        <fullName evidence="2">DUF4351 domain-containing protein</fullName>
    </submittedName>
</protein>
<evidence type="ECO:0000313" key="2">
    <source>
        <dbReference type="EMBL" id="MFB2938066.1"/>
    </source>
</evidence>
<dbReference type="Proteomes" id="UP001576776">
    <property type="component" value="Unassembled WGS sequence"/>
</dbReference>
<organism evidence="2 3">
    <name type="scientific">Floridaenema fluviatile BLCC-F154</name>
    <dbReference type="NCBI Taxonomy" id="3153640"/>
    <lineage>
        <taxon>Bacteria</taxon>
        <taxon>Bacillati</taxon>
        <taxon>Cyanobacteriota</taxon>
        <taxon>Cyanophyceae</taxon>
        <taxon>Oscillatoriophycideae</taxon>
        <taxon>Aerosakkonematales</taxon>
        <taxon>Aerosakkonemataceae</taxon>
        <taxon>Floridanema</taxon>
        <taxon>Floridanema fluviatile</taxon>
    </lineage>
</organism>
<comment type="caution">
    <text evidence="2">The sequence shown here is derived from an EMBL/GenBank/DDBJ whole genome shotgun (WGS) entry which is preliminary data.</text>
</comment>
<dbReference type="InterPro" id="IPR025587">
    <property type="entry name" value="DUF4351"/>
</dbReference>
<dbReference type="PANTHER" id="PTHR34613:SF1">
    <property type="entry name" value="SLL6017 PROTEIN"/>
    <property type="match status" value="1"/>
</dbReference>
<evidence type="ECO:0000259" key="1">
    <source>
        <dbReference type="Pfam" id="PF14261"/>
    </source>
</evidence>
<accession>A0ABV4YGW0</accession>
<reference evidence="2 3" key="1">
    <citation type="submission" date="2024-09" db="EMBL/GenBank/DDBJ databases">
        <title>Floridaenema gen nov. (Aerosakkonemataceae, Aerosakkonematales ord. nov., Cyanobacteria) from benthic tropical and subtropical fresh waters, with the description of four new species.</title>
        <authorList>
            <person name="Moretto J.A."/>
            <person name="Berthold D.E."/>
            <person name="Lefler F.W."/>
            <person name="Huang I.-S."/>
            <person name="Laughinghouse H. IV."/>
        </authorList>
    </citation>
    <scope>NUCLEOTIDE SEQUENCE [LARGE SCALE GENOMIC DNA]</scope>
    <source>
        <strain evidence="2 3">BLCC-F154</strain>
    </source>
</reference>